<dbReference type="InterPro" id="IPR000847">
    <property type="entry name" value="LysR_HTH_N"/>
</dbReference>
<dbReference type="PROSITE" id="PS50931">
    <property type="entry name" value="HTH_LYSR"/>
    <property type="match status" value="1"/>
</dbReference>
<evidence type="ECO:0000256" key="1">
    <source>
        <dbReference type="ARBA" id="ARBA00009437"/>
    </source>
</evidence>
<protein>
    <submittedName>
        <fullName evidence="6">LysR family transcriptional regulator</fullName>
    </submittedName>
</protein>
<dbReference type="RefSeq" id="WP_136721649.1">
    <property type="nucleotide sequence ID" value="NZ_SUMC01000001.1"/>
</dbReference>
<accession>A0A4U0STH9</accession>
<dbReference type="OrthoDB" id="3181812at2"/>
<sequence length="319" mass="33663">MPYDIEPRLLRAFTAVAETLHFTRAAARLYVAQQALSRDIGRLERELGAQLFVRMTRRVELTADGERLLPYARRALEAHDALTAAFTAGARPLLVDVGAPVSTGNQVLAEARRAAPDTELFARFQSGLTGAAAEVLAGRLDVSFGRVAGLEPAVLAGLGHRTVRYEPMSVLLPEDHPLAGREAVPLGALEGETLYAAAGNAATAEWTDLAALLFAGRGIAIAPPLPPIQGAAEFTRVMRKLGCAVLGSVEFIAMPGFVSRSITDPVPLAPVSMVWRAGLRHPGLDALHGAVARLGAAGQWLARPPGSWLPERDAALAGG</sequence>
<organism evidence="6 7">
    <name type="scientific">Actinacidiphila oryziradicis</name>
    <dbReference type="NCBI Taxonomy" id="2571141"/>
    <lineage>
        <taxon>Bacteria</taxon>
        <taxon>Bacillati</taxon>
        <taxon>Actinomycetota</taxon>
        <taxon>Actinomycetes</taxon>
        <taxon>Kitasatosporales</taxon>
        <taxon>Streptomycetaceae</taxon>
        <taxon>Actinacidiphila</taxon>
    </lineage>
</organism>
<dbReference type="Pfam" id="PF00126">
    <property type="entry name" value="HTH_1"/>
    <property type="match status" value="1"/>
</dbReference>
<proteinExistence type="inferred from homology"/>
<reference evidence="6 7" key="1">
    <citation type="submission" date="2019-04" db="EMBL/GenBank/DDBJ databases">
        <title>Streptomyces oryziradicis sp. nov., a novel actinomycete isolated from rhizosphere soil of rice (Oryza sativa L.).</title>
        <authorList>
            <person name="Li C."/>
        </authorList>
    </citation>
    <scope>NUCLEOTIDE SEQUENCE [LARGE SCALE GENOMIC DNA]</scope>
    <source>
        <strain evidence="6 7">NEAU-C40</strain>
    </source>
</reference>
<gene>
    <name evidence="6" type="ORF">FCI23_02035</name>
</gene>
<keyword evidence="3" id="KW-0238">DNA-binding</keyword>
<dbReference type="GO" id="GO:0003700">
    <property type="term" value="F:DNA-binding transcription factor activity"/>
    <property type="evidence" value="ECO:0007669"/>
    <property type="project" value="InterPro"/>
</dbReference>
<dbReference type="InterPro" id="IPR036390">
    <property type="entry name" value="WH_DNA-bd_sf"/>
</dbReference>
<feature type="domain" description="HTH lysR-type" evidence="5">
    <location>
        <begin position="5"/>
        <end position="62"/>
    </location>
</feature>
<evidence type="ECO:0000256" key="2">
    <source>
        <dbReference type="ARBA" id="ARBA00023015"/>
    </source>
</evidence>
<keyword evidence="2" id="KW-0805">Transcription regulation</keyword>
<dbReference type="Pfam" id="PF03466">
    <property type="entry name" value="LysR_substrate"/>
    <property type="match status" value="1"/>
</dbReference>
<dbReference type="PANTHER" id="PTHR30346">
    <property type="entry name" value="TRANSCRIPTIONAL DUAL REGULATOR HCAR-RELATED"/>
    <property type="match status" value="1"/>
</dbReference>
<dbReference type="PANTHER" id="PTHR30346:SF0">
    <property type="entry name" value="HCA OPERON TRANSCRIPTIONAL ACTIVATOR HCAR"/>
    <property type="match status" value="1"/>
</dbReference>
<evidence type="ECO:0000313" key="6">
    <source>
        <dbReference type="EMBL" id="TKA13490.1"/>
    </source>
</evidence>
<dbReference type="EMBL" id="SUMC01000001">
    <property type="protein sequence ID" value="TKA13490.1"/>
    <property type="molecule type" value="Genomic_DNA"/>
</dbReference>
<name>A0A4U0STH9_9ACTN</name>
<dbReference type="PRINTS" id="PR00039">
    <property type="entry name" value="HTHLYSR"/>
</dbReference>
<evidence type="ECO:0000256" key="4">
    <source>
        <dbReference type="ARBA" id="ARBA00023163"/>
    </source>
</evidence>
<dbReference type="Proteomes" id="UP000305778">
    <property type="component" value="Unassembled WGS sequence"/>
</dbReference>
<dbReference type="AlphaFoldDB" id="A0A4U0STH9"/>
<dbReference type="GO" id="GO:0032993">
    <property type="term" value="C:protein-DNA complex"/>
    <property type="evidence" value="ECO:0007669"/>
    <property type="project" value="TreeGrafter"/>
</dbReference>
<dbReference type="Gene3D" id="3.40.190.10">
    <property type="entry name" value="Periplasmic binding protein-like II"/>
    <property type="match status" value="2"/>
</dbReference>
<dbReference type="SUPFAM" id="SSF53850">
    <property type="entry name" value="Periplasmic binding protein-like II"/>
    <property type="match status" value="1"/>
</dbReference>
<evidence type="ECO:0000259" key="5">
    <source>
        <dbReference type="PROSITE" id="PS50931"/>
    </source>
</evidence>
<dbReference type="Gene3D" id="1.10.10.10">
    <property type="entry name" value="Winged helix-like DNA-binding domain superfamily/Winged helix DNA-binding domain"/>
    <property type="match status" value="1"/>
</dbReference>
<dbReference type="GO" id="GO:0003677">
    <property type="term" value="F:DNA binding"/>
    <property type="evidence" value="ECO:0007669"/>
    <property type="project" value="UniProtKB-KW"/>
</dbReference>
<evidence type="ECO:0000256" key="3">
    <source>
        <dbReference type="ARBA" id="ARBA00023125"/>
    </source>
</evidence>
<dbReference type="FunFam" id="1.10.10.10:FF:000001">
    <property type="entry name" value="LysR family transcriptional regulator"/>
    <property type="match status" value="1"/>
</dbReference>
<dbReference type="SUPFAM" id="SSF46785">
    <property type="entry name" value="Winged helix' DNA-binding domain"/>
    <property type="match status" value="1"/>
</dbReference>
<comment type="similarity">
    <text evidence="1">Belongs to the LysR transcriptional regulatory family.</text>
</comment>
<dbReference type="InterPro" id="IPR005119">
    <property type="entry name" value="LysR_subst-bd"/>
</dbReference>
<keyword evidence="7" id="KW-1185">Reference proteome</keyword>
<dbReference type="InterPro" id="IPR036388">
    <property type="entry name" value="WH-like_DNA-bd_sf"/>
</dbReference>
<comment type="caution">
    <text evidence="6">The sequence shown here is derived from an EMBL/GenBank/DDBJ whole genome shotgun (WGS) entry which is preliminary data.</text>
</comment>
<evidence type="ECO:0000313" key="7">
    <source>
        <dbReference type="Proteomes" id="UP000305778"/>
    </source>
</evidence>
<keyword evidence="4" id="KW-0804">Transcription</keyword>